<dbReference type="Gene3D" id="3.10.20.320">
    <property type="entry name" value="Putative peptidoglycan bound protein (lpxtg motif)"/>
    <property type="match status" value="1"/>
</dbReference>
<reference evidence="3" key="1">
    <citation type="submission" date="2013-12" db="EMBL/GenBank/DDBJ databases">
        <title>A Varibaculum cambriense genome reconstructed from a premature infant gut community with otherwise low bacterial novelty that shifts toward anaerobic metabolism during the third week of life.</title>
        <authorList>
            <person name="Brown C.T."/>
            <person name="Sharon I."/>
            <person name="Thomas B.C."/>
            <person name="Castelle C.J."/>
            <person name="Morowitz M.J."/>
            <person name="Banfield J.F."/>
        </authorList>
    </citation>
    <scope>NUCLEOTIDE SEQUENCE</scope>
</reference>
<accession>W1Y8V5</accession>
<dbReference type="InterPro" id="IPR009459">
    <property type="entry name" value="MucBP_dom"/>
</dbReference>
<feature type="domain" description="MucBP" evidence="2">
    <location>
        <begin position="38"/>
        <end position="99"/>
    </location>
</feature>
<evidence type="ECO:0000259" key="2">
    <source>
        <dbReference type="Pfam" id="PF06458"/>
    </source>
</evidence>
<name>W1Y8V5_9ZZZZ</name>
<protein>
    <submittedName>
        <fullName evidence="3">Mucus binding protein</fullName>
    </submittedName>
</protein>
<sequence length="117" mass="12525">PLKPVDPTDPSKGYVVPNIPTDPSQDTVINYVANKAKLVVKYVDENGKDLIPAETTEGKVGDEYTTTGKVIPGYLLVRVDGDAKGKIGTEGSTVTYVYKPIGSWIPNIPGQPTNPIK</sequence>
<comment type="caution">
    <text evidence="3">The sequence shown here is derived from an EMBL/GenBank/DDBJ whole genome shotgun (WGS) entry which is preliminary data.</text>
</comment>
<organism evidence="3">
    <name type="scientific">human gut metagenome</name>
    <dbReference type="NCBI Taxonomy" id="408170"/>
    <lineage>
        <taxon>unclassified sequences</taxon>
        <taxon>metagenomes</taxon>
        <taxon>organismal metagenomes</taxon>
    </lineage>
</organism>
<dbReference type="Pfam" id="PF06458">
    <property type="entry name" value="MucBP"/>
    <property type="match status" value="1"/>
</dbReference>
<dbReference type="AlphaFoldDB" id="W1Y8V5"/>
<gene>
    <name evidence="3" type="ORF">Q604_UNBC07735G0001</name>
</gene>
<feature type="non-terminal residue" evidence="3">
    <location>
        <position position="1"/>
    </location>
</feature>
<evidence type="ECO:0000313" key="3">
    <source>
        <dbReference type="EMBL" id="ETJ38125.1"/>
    </source>
</evidence>
<proteinExistence type="predicted"/>
<evidence type="ECO:0000256" key="1">
    <source>
        <dbReference type="ARBA" id="ARBA00022737"/>
    </source>
</evidence>
<dbReference type="EMBL" id="AZMM01007735">
    <property type="protein sequence ID" value="ETJ38125.1"/>
    <property type="molecule type" value="Genomic_DNA"/>
</dbReference>
<feature type="non-terminal residue" evidence="3">
    <location>
        <position position="117"/>
    </location>
</feature>
<keyword evidence="1" id="KW-0677">Repeat</keyword>